<proteinExistence type="predicted"/>
<sequence>MKKLCMIFAAAGFIAASVQAQVLQKTGVENTVWTGFGGPLGSHRAKYYGIIDTLQARVDVGIFTIDGMINWGALARWNDGNNTLDNFSLENTERSALSYHYYNGGEDTNNVHRIGAPAGVTYNNAANGHLNTRSDSYYINFLMHPFKGFDAGVGTKLNWSVGPAPGYGNWVWKADAHIRAGGFSTAYDDRHGVARGGDDWNVWSGSAHRYRYTPDAPGSYDVVGFVPVANKYAKTAIGARYRYRDLFQIGAAIPSGANTDAPIINFGFEVHPVDFLRAAFAYEGLFQQDGNLYTGASLVFTKKFSVDAWFGWDSIDTDKRETDMAWTTGAAVTIGFPKVDLTLRPEGGINWFEDRNYTPAVYAGILARFAISSKMILSGWSSLAWGSYDKRWHDSGYAEYAHTKDYNGGFIFDIRPQFTFLLTPRHSFTADFDYENRTAFDGKNRSAWSFGFYWTYTYGA</sequence>
<dbReference type="AlphaFoldDB" id="U1GU29"/>
<name>U1GU29_TRESO</name>
<feature type="chain" id="PRO_5004610372" evidence="1">
    <location>
        <begin position="21"/>
        <end position="460"/>
    </location>
</feature>
<organism evidence="2 4">
    <name type="scientific">Treponema socranskii subsp. socranskii VPI DR56BR1116 = ATCC 35536</name>
    <dbReference type="NCBI Taxonomy" id="1125725"/>
    <lineage>
        <taxon>Bacteria</taxon>
        <taxon>Pseudomonadati</taxon>
        <taxon>Spirochaetota</taxon>
        <taxon>Spirochaetia</taxon>
        <taxon>Spirochaetales</taxon>
        <taxon>Treponemataceae</taxon>
        <taxon>Treponema</taxon>
    </lineage>
</organism>
<gene>
    <name evidence="3" type="ORF">HMPREF0860_1783</name>
    <name evidence="2" type="ORF">HMPREF1325_0779</name>
</gene>
<protein>
    <submittedName>
        <fullName evidence="2">Uncharacterized protein</fullName>
    </submittedName>
</protein>
<dbReference type="EMBL" id="AVQI01000082">
    <property type="protein sequence ID" value="ERJ98202.1"/>
    <property type="molecule type" value="Genomic_DNA"/>
</dbReference>
<keyword evidence="5" id="KW-1185">Reference proteome</keyword>
<dbReference type="eggNOG" id="ENOG5032FVS">
    <property type="taxonomic scope" value="Bacteria"/>
</dbReference>
<evidence type="ECO:0000313" key="2">
    <source>
        <dbReference type="EMBL" id="ERF61450.1"/>
    </source>
</evidence>
<dbReference type="OrthoDB" id="354886at2"/>
<keyword evidence="1" id="KW-0732">Signal</keyword>
<evidence type="ECO:0000256" key="1">
    <source>
        <dbReference type="SAM" id="SignalP"/>
    </source>
</evidence>
<dbReference type="EMBL" id="AUZJ01000012">
    <property type="protein sequence ID" value="ERF61450.1"/>
    <property type="molecule type" value="Genomic_DNA"/>
</dbReference>
<evidence type="ECO:0000313" key="5">
    <source>
        <dbReference type="Proteomes" id="UP000016646"/>
    </source>
</evidence>
<dbReference type="Proteomes" id="UP000016646">
    <property type="component" value="Unassembled WGS sequence"/>
</dbReference>
<evidence type="ECO:0000313" key="3">
    <source>
        <dbReference type="EMBL" id="ERJ98202.1"/>
    </source>
</evidence>
<accession>U1GU29</accession>
<dbReference type="RefSeq" id="WP_021329569.1">
    <property type="nucleotide sequence ID" value="NZ_AUZJ01000012.1"/>
</dbReference>
<dbReference type="PATRIC" id="fig|1125725.3.peg.532"/>
<feature type="signal peptide" evidence="1">
    <location>
        <begin position="1"/>
        <end position="20"/>
    </location>
</feature>
<evidence type="ECO:0000313" key="4">
    <source>
        <dbReference type="Proteomes" id="UP000016412"/>
    </source>
</evidence>
<reference evidence="4 5" key="1">
    <citation type="submission" date="2013-08" db="EMBL/GenBank/DDBJ databases">
        <authorList>
            <person name="Durkin A.S."/>
            <person name="Haft D.R."/>
            <person name="McCorrison J."/>
            <person name="Torralba M."/>
            <person name="Gillis M."/>
            <person name="Haft D.H."/>
            <person name="Methe B."/>
            <person name="Sutton G."/>
            <person name="Nelson K.E."/>
        </authorList>
    </citation>
    <scope>NUCLEOTIDE SEQUENCE [LARGE SCALE GENOMIC DNA]</scope>
    <source>
        <strain evidence="3 5">ATCC 35536</strain>
        <strain evidence="2 4">VPI DR56BR1116</strain>
    </source>
</reference>
<dbReference type="Proteomes" id="UP000016412">
    <property type="component" value="Unassembled WGS sequence"/>
</dbReference>
<comment type="caution">
    <text evidence="2">The sequence shown here is derived from an EMBL/GenBank/DDBJ whole genome shotgun (WGS) entry which is preliminary data.</text>
</comment>